<accession>A0A8J4PRY8</accession>
<evidence type="ECO:0000256" key="1">
    <source>
        <dbReference type="SAM" id="Coils"/>
    </source>
</evidence>
<dbReference type="EMBL" id="AJWJ01000293">
    <property type="protein sequence ID" value="KAF2072292.1"/>
    <property type="molecule type" value="Genomic_DNA"/>
</dbReference>
<feature type="transmembrane region" description="Helical" evidence="2">
    <location>
        <begin position="130"/>
        <end position="147"/>
    </location>
</feature>
<evidence type="ECO:0000313" key="4">
    <source>
        <dbReference type="Proteomes" id="UP000695562"/>
    </source>
</evidence>
<keyword evidence="1" id="KW-0175">Coiled coil</keyword>
<reference evidence="3" key="1">
    <citation type="submission" date="2020-01" db="EMBL/GenBank/DDBJ databases">
        <title>Development of genomics and gene disruption for Polysphondylium violaceum indicates a role for the polyketide synthase stlB in stalk morphogenesis.</title>
        <authorList>
            <person name="Narita B."/>
            <person name="Kawabe Y."/>
            <person name="Kin K."/>
            <person name="Saito T."/>
            <person name="Gibbs R."/>
            <person name="Kuspa A."/>
            <person name="Muzny D."/>
            <person name="Queller D."/>
            <person name="Richards S."/>
            <person name="Strassman J."/>
            <person name="Sucgang R."/>
            <person name="Worley K."/>
            <person name="Schaap P."/>
        </authorList>
    </citation>
    <scope>NUCLEOTIDE SEQUENCE</scope>
    <source>
        <strain evidence="3">QSvi11</strain>
    </source>
</reference>
<evidence type="ECO:0008006" key="5">
    <source>
        <dbReference type="Google" id="ProtNLM"/>
    </source>
</evidence>
<organism evidence="3 4">
    <name type="scientific">Polysphondylium violaceum</name>
    <dbReference type="NCBI Taxonomy" id="133409"/>
    <lineage>
        <taxon>Eukaryota</taxon>
        <taxon>Amoebozoa</taxon>
        <taxon>Evosea</taxon>
        <taxon>Eumycetozoa</taxon>
        <taxon>Dictyostelia</taxon>
        <taxon>Dictyosteliales</taxon>
        <taxon>Dictyosteliaceae</taxon>
        <taxon>Polysphondylium</taxon>
    </lineage>
</organism>
<feature type="coiled-coil region" evidence="1">
    <location>
        <begin position="54"/>
        <end position="81"/>
    </location>
</feature>
<keyword evidence="4" id="KW-1185">Reference proteome</keyword>
<dbReference type="OrthoDB" id="10661824at2759"/>
<comment type="caution">
    <text evidence="3">The sequence shown here is derived from an EMBL/GenBank/DDBJ whole genome shotgun (WGS) entry which is preliminary data.</text>
</comment>
<dbReference type="AlphaFoldDB" id="A0A8J4PRY8"/>
<keyword evidence="2" id="KW-1133">Transmembrane helix</keyword>
<keyword evidence="2" id="KW-0812">Transmembrane</keyword>
<protein>
    <recommendedName>
        <fullName evidence="5">Transmembrane protein</fullName>
    </recommendedName>
</protein>
<name>A0A8J4PRY8_9MYCE</name>
<keyword evidence="2" id="KW-0472">Membrane</keyword>
<dbReference type="Proteomes" id="UP000695562">
    <property type="component" value="Unassembled WGS sequence"/>
</dbReference>
<proteinExistence type="predicted"/>
<sequence>MIRNIVNVNKVLLTTPSSWCNSNKGRIVAYSLINRYTTTSGNNTTPPTNDNNNQEQYKNMLKKEDAQINTMKKKMKEEMERLKKHPNAKYMFFMDPDKELNVKEALQEIEEKNRLYKHDLDLKMKKKSKLAWITFALGLVALAFIIPRDYKDLERREKEFKSDWDQLQILVDKRDDLKEKKSQFIDSIANLIIKQQQQQQQDNNNNTSTDNIDELKKNIDTILTKSVFEKQDINTIQIEKRKEKYGRI</sequence>
<evidence type="ECO:0000256" key="2">
    <source>
        <dbReference type="SAM" id="Phobius"/>
    </source>
</evidence>
<gene>
    <name evidence="3" type="ORF">CYY_006399</name>
</gene>
<evidence type="ECO:0000313" key="3">
    <source>
        <dbReference type="EMBL" id="KAF2072292.1"/>
    </source>
</evidence>